<evidence type="ECO:0000256" key="4">
    <source>
        <dbReference type="ARBA" id="ARBA00022692"/>
    </source>
</evidence>
<dbReference type="InterPro" id="IPR039910">
    <property type="entry name" value="D15-like"/>
</dbReference>
<organism evidence="10 11">
    <name type="scientific">Rhododendron simsii</name>
    <name type="common">Sims's rhododendron</name>
    <dbReference type="NCBI Taxonomy" id="118357"/>
    <lineage>
        <taxon>Eukaryota</taxon>
        <taxon>Viridiplantae</taxon>
        <taxon>Streptophyta</taxon>
        <taxon>Embryophyta</taxon>
        <taxon>Tracheophyta</taxon>
        <taxon>Spermatophyta</taxon>
        <taxon>Magnoliopsida</taxon>
        <taxon>eudicotyledons</taxon>
        <taxon>Gunneridae</taxon>
        <taxon>Pentapetalae</taxon>
        <taxon>asterids</taxon>
        <taxon>Ericales</taxon>
        <taxon>Ericaceae</taxon>
        <taxon>Ericoideae</taxon>
        <taxon>Rhodoreae</taxon>
        <taxon>Rhododendron</taxon>
    </lineage>
</organism>
<name>A0A834HJP3_RHOSS</name>
<dbReference type="Gene3D" id="2.40.160.50">
    <property type="entry name" value="membrane protein fhac: a member of the omp85/tpsb transporter family"/>
    <property type="match status" value="2"/>
</dbReference>
<comment type="caution">
    <text evidence="10">The sequence shown here is derived from an EMBL/GenBank/DDBJ whole genome shotgun (WGS) entry which is preliminary data.</text>
</comment>
<evidence type="ECO:0000256" key="7">
    <source>
        <dbReference type="ARBA" id="ARBA00024013"/>
    </source>
</evidence>
<keyword evidence="4" id="KW-0812">Transmembrane</keyword>
<keyword evidence="3" id="KW-1134">Transmembrane beta strand</keyword>
<dbReference type="Proteomes" id="UP000626092">
    <property type="component" value="Unassembled WGS sequence"/>
</dbReference>
<feature type="compositionally biased region" description="Acidic residues" evidence="8">
    <location>
        <begin position="17"/>
        <end position="44"/>
    </location>
</feature>
<evidence type="ECO:0000313" key="10">
    <source>
        <dbReference type="EMBL" id="KAF7149246.1"/>
    </source>
</evidence>
<comment type="subcellular location">
    <subcellularLocation>
        <location evidence="1">Mitochondrion outer membrane</location>
        <topology evidence="1">Multi-pass membrane protein</topology>
    </subcellularLocation>
    <subcellularLocation>
        <location evidence="7">Plastid</location>
        <location evidence="7">Chloroplast outer membrane</location>
    </subcellularLocation>
</comment>
<dbReference type="AlphaFoldDB" id="A0A834HJP3"/>
<proteinExistence type="inferred from homology"/>
<feature type="domain" description="Bacterial surface antigen (D15)" evidence="9">
    <location>
        <begin position="552"/>
        <end position="747"/>
    </location>
</feature>
<dbReference type="FunFam" id="3.10.20.310:FF:000016">
    <property type="entry name" value="Outer membrane OMP85 family protein"/>
    <property type="match status" value="1"/>
</dbReference>
<dbReference type="EMBL" id="WJXA01000003">
    <property type="protein sequence ID" value="KAF7149246.1"/>
    <property type="molecule type" value="Genomic_DNA"/>
</dbReference>
<keyword evidence="11" id="KW-1185">Reference proteome</keyword>
<evidence type="ECO:0000256" key="2">
    <source>
        <dbReference type="ARBA" id="ARBA00010913"/>
    </source>
</evidence>
<dbReference type="InterPro" id="IPR000184">
    <property type="entry name" value="Bac_surfAg_D15"/>
</dbReference>
<dbReference type="PANTHER" id="PTHR12815:SF18">
    <property type="entry name" value="SORTING AND ASSEMBLY MACHINERY COMPONENT 50 HOMOLOG"/>
    <property type="match status" value="1"/>
</dbReference>
<dbReference type="PANTHER" id="PTHR12815">
    <property type="entry name" value="SORTING AND ASSEMBLY MACHINERY SAMM50 PROTEIN FAMILY MEMBER"/>
    <property type="match status" value="1"/>
</dbReference>
<evidence type="ECO:0000313" key="11">
    <source>
        <dbReference type="Proteomes" id="UP000626092"/>
    </source>
</evidence>
<dbReference type="GO" id="GO:0005741">
    <property type="term" value="C:mitochondrial outer membrane"/>
    <property type="evidence" value="ECO:0007669"/>
    <property type="project" value="UniProtKB-SubCell"/>
</dbReference>
<evidence type="ECO:0000256" key="5">
    <source>
        <dbReference type="ARBA" id="ARBA00022805"/>
    </source>
</evidence>
<keyword evidence="5" id="KW-0934">Plastid</keyword>
<dbReference type="Pfam" id="PF01103">
    <property type="entry name" value="Omp85"/>
    <property type="match status" value="2"/>
</dbReference>
<feature type="domain" description="Bacterial surface antigen (D15)" evidence="9">
    <location>
        <begin position="177"/>
        <end position="317"/>
    </location>
</feature>
<evidence type="ECO:0000256" key="8">
    <source>
        <dbReference type="SAM" id="MobiDB-lite"/>
    </source>
</evidence>
<feature type="compositionally biased region" description="Basic residues" evidence="8">
    <location>
        <begin position="483"/>
        <end position="496"/>
    </location>
</feature>
<reference evidence="10" key="1">
    <citation type="submission" date="2019-11" db="EMBL/GenBank/DDBJ databases">
        <authorList>
            <person name="Liu Y."/>
            <person name="Hou J."/>
            <person name="Li T.-Q."/>
            <person name="Guan C.-H."/>
            <person name="Wu X."/>
            <person name="Wu H.-Z."/>
            <person name="Ling F."/>
            <person name="Zhang R."/>
            <person name="Shi X.-G."/>
            <person name="Ren J.-P."/>
            <person name="Chen E.-F."/>
            <person name="Sun J.-M."/>
        </authorList>
    </citation>
    <scope>NUCLEOTIDE SEQUENCE</scope>
    <source>
        <strain evidence="10">Adult_tree_wgs_1</strain>
        <tissue evidence="10">Leaves</tissue>
    </source>
</reference>
<sequence>MAVPVEDQQKEKPPIISEEDEEPPNGEEDESEIEEEEDEDEEQEASGRTRFDREKMENLFRRISTERIPLRVHDVIIKGNTKTKDWLIESEVEALKNATTVQGLLQAASVANARLQRLDVFDSVNITLDSGPPELPGTSNVVVEVVETKNPLTGDIGFFSKPEARSWSVEGSLKLKNLLGYGDLWDGSLSYGWDQTSEVSAGVSVPRFRRWATPMQARVSLLSQDWLKFSSYKERASNLSLGLISSKSHDLAYNLSWRTIMDPSQMASRSVRRQLGHGLLSTLKYTFKVDKRNSHLRPTQGYALVSTSQISGLYPDHRSIRFLRQPTPKPNTSTAHRRSTDCRRRIFTSAPSLLLCSTLPHLLHITTASTTPLLYRCHYVSTAPPPPKCHPIPHIHRCYSASSPAASAAAPHHHCYCSSASSPLNVAATPPQLHCCPFASTASLFPNAFHQNPYIQHTTAHHQMERLHRWASPEPPISDHQQLSHHRCPASPRRRLLTTPPLSTTDATQQQQPAVDQTKLSVRDQKSQTTSRSAGTPPPPSKNTTKQGQNEEFDLRYAFPLGFYHAALNFGVSTGVIFPWGSGFLSKPSYLPERFFLGGNSSPVCTLGGPTTLLGFKSRGLGPTEPRRQIRTNSNGESSDTDSGRDYVGGDLALTAFADLSFDLPLRVFREAGIHGHFFACAGNVTKLTENAYREFSFQKFRESFRSSAGAGIIVPTRLFRMEVNYCYVLKQLEHDRGKTGVQFSFSSPL</sequence>
<dbReference type="OrthoDB" id="1724197at2759"/>
<evidence type="ECO:0000256" key="6">
    <source>
        <dbReference type="ARBA" id="ARBA00023136"/>
    </source>
</evidence>
<dbReference type="GO" id="GO:0009707">
    <property type="term" value="C:chloroplast outer membrane"/>
    <property type="evidence" value="ECO:0007669"/>
    <property type="project" value="UniProtKB-SubCell"/>
</dbReference>
<keyword evidence="5" id="KW-1002">Plastid outer membrane</keyword>
<comment type="similarity">
    <text evidence="2">Belongs to the SAM50/omp85 family.</text>
</comment>
<keyword evidence="6" id="KW-0472">Membrane</keyword>
<gene>
    <name evidence="10" type="ORF">RHSIM_Rhsim03G0145600</name>
</gene>
<feature type="compositionally biased region" description="Polar residues" evidence="8">
    <location>
        <begin position="506"/>
        <end position="520"/>
    </location>
</feature>
<evidence type="ECO:0000259" key="9">
    <source>
        <dbReference type="Pfam" id="PF01103"/>
    </source>
</evidence>
<evidence type="ECO:0000256" key="3">
    <source>
        <dbReference type="ARBA" id="ARBA00022452"/>
    </source>
</evidence>
<dbReference type="Gene3D" id="3.10.20.310">
    <property type="entry name" value="membrane protein fhac"/>
    <property type="match status" value="1"/>
</dbReference>
<protein>
    <recommendedName>
        <fullName evidence="9">Bacterial surface antigen (D15) domain-containing protein</fullName>
    </recommendedName>
</protein>
<feature type="region of interest" description="Disordered" evidence="8">
    <location>
        <begin position="472"/>
        <end position="550"/>
    </location>
</feature>
<feature type="region of interest" description="Disordered" evidence="8">
    <location>
        <begin position="616"/>
        <end position="644"/>
    </location>
</feature>
<feature type="region of interest" description="Disordered" evidence="8">
    <location>
        <begin position="1"/>
        <end position="53"/>
    </location>
</feature>
<accession>A0A834HJP3</accession>
<evidence type="ECO:0000256" key="1">
    <source>
        <dbReference type="ARBA" id="ARBA00004374"/>
    </source>
</evidence>